<keyword evidence="3" id="KW-1185">Reference proteome</keyword>
<dbReference type="InterPro" id="IPR002545">
    <property type="entry name" value="CheW-lke_dom"/>
</dbReference>
<dbReference type="Gene3D" id="2.40.50.180">
    <property type="entry name" value="CheA-289, Domain 4"/>
    <property type="match status" value="1"/>
</dbReference>
<dbReference type="PROSITE" id="PS50851">
    <property type="entry name" value="CHEW"/>
    <property type="match status" value="1"/>
</dbReference>
<dbReference type="Gene3D" id="2.30.30.40">
    <property type="entry name" value="SH3 Domains"/>
    <property type="match status" value="1"/>
</dbReference>
<dbReference type="InterPro" id="IPR039315">
    <property type="entry name" value="CheW"/>
</dbReference>
<sequence>MFKSDEIVQHVKVIVFQIEDEEYAIPVHQVGSIERIMHITRVPKTAPFVEGVINLRGVVTPIIDLRKRFGLQGYEQDGSTRIIIAAIDEMDVGLIVDGANDVLDIKEGAIQAPPEIVGTIETEYIDGIINFGQRLLILLNLDKVLSRDEVRELHEFNGQTDGVS</sequence>
<dbReference type="PANTHER" id="PTHR22617:SF23">
    <property type="entry name" value="CHEMOTAXIS PROTEIN CHEW"/>
    <property type="match status" value="1"/>
</dbReference>
<evidence type="ECO:0000313" key="2">
    <source>
        <dbReference type="EMBL" id="UOQ93240.1"/>
    </source>
</evidence>
<name>A0ABY4GZ89_9BACI</name>
<dbReference type="EMBL" id="CP095074">
    <property type="protein sequence ID" value="UOQ93240.1"/>
    <property type="molecule type" value="Genomic_DNA"/>
</dbReference>
<dbReference type="Pfam" id="PF01584">
    <property type="entry name" value="CheW"/>
    <property type="match status" value="1"/>
</dbReference>
<dbReference type="InterPro" id="IPR036061">
    <property type="entry name" value="CheW-like_dom_sf"/>
</dbReference>
<dbReference type="CDD" id="cd00732">
    <property type="entry name" value="CheW"/>
    <property type="match status" value="1"/>
</dbReference>
<feature type="domain" description="CheW-like" evidence="1">
    <location>
        <begin position="10"/>
        <end position="150"/>
    </location>
</feature>
<proteinExistence type="predicted"/>
<dbReference type="SMART" id="SM00260">
    <property type="entry name" value="CheW"/>
    <property type="match status" value="1"/>
</dbReference>
<evidence type="ECO:0000313" key="3">
    <source>
        <dbReference type="Proteomes" id="UP000831880"/>
    </source>
</evidence>
<protein>
    <submittedName>
        <fullName evidence="2">Chemotaxis protein CheW</fullName>
    </submittedName>
</protein>
<organism evidence="2 3">
    <name type="scientific">Halobacillus shinanisalinarum</name>
    <dbReference type="NCBI Taxonomy" id="2932258"/>
    <lineage>
        <taxon>Bacteria</taxon>
        <taxon>Bacillati</taxon>
        <taxon>Bacillota</taxon>
        <taxon>Bacilli</taxon>
        <taxon>Bacillales</taxon>
        <taxon>Bacillaceae</taxon>
        <taxon>Halobacillus</taxon>
    </lineage>
</organism>
<accession>A0ABY4GZ89</accession>
<reference evidence="2 3" key="1">
    <citation type="submission" date="2022-04" db="EMBL/GenBank/DDBJ databases">
        <title>Halobacillus sp. isolated from saltern.</title>
        <authorList>
            <person name="Won M."/>
            <person name="Lee C.-M."/>
            <person name="Woen H.-Y."/>
            <person name="Kwon S.-W."/>
        </authorList>
    </citation>
    <scope>NUCLEOTIDE SEQUENCE [LARGE SCALE GENOMIC DNA]</scope>
    <source>
        <strain evidence="2 3">SSTM10-2</strain>
    </source>
</reference>
<evidence type="ECO:0000259" key="1">
    <source>
        <dbReference type="PROSITE" id="PS50851"/>
    </source>
</evidence>
<dbReference type="Proteomes" id="UP000831880">
    <property type="component" value="Chromosome"/>
</dbReference>
<dbReference type="RefSeq" id="WP_244752843.1">
    <property type="nucleotide sequence ID" value="NZ_CP095074.1"/>
</dbReference>
<gene>
    <name evidence="2" type="ORF">MUO14_23145</name>
</gene>
<dbReference type="PANTHER" id="PTHR22617">
    <property type="entry name" value="CHEMOTAXIS SENSOR HISTIDINE KINASE-RELATED"/>
    <property type="match status" value="1"/>
</dbReference>
<dbReference type="SUPFAM" id="SSF50341">
    <property type="entry name" value="CheW-like"/>
    <property type="match status" value="1"/>
</dbReference>